<evidence type="ECO:0000256" key="1">
    <source>
        <dbReference type="ARBA" id="ARBA00022801"/>
    </source>
</evidence>
<evidence type="ECO:0000259" key="2">
    <source>
        <dbReference type="PROSITE" id="PS51462"/>
    </source>
</evidence>
<dbReference type="SUPFAM" id="SSF53254">
    <property type="entry name" value="Phosphoglycerate mutase-like"/>
    <property type="match status" value="1"/>
</dbReference>
<dbReference type="InterPro" id="IPR000086">
    <property type="entry name" value="NUDIX_hydrolase_dom"/>
</dbReference>
<dbReference type="CDD" id="cd03673">
    <property type="entry name" value="NUDIX_Ap6A_hydrolase"/>
    <property type="match status" value="1"/>
</dbReference>
<keyword evidence="1" id="KW-0378">Hydrolase</keyword>
<dbReference type="SUPFAM" id="SSF55811">
    <property type="entry name" value="Nudix"/>
    <property type="match status" value="1"/>
</dbReference>
<proteinExistence type="predicted"/>
<dbReference type="Pfam" id="PF00293">
    <property type="entry name" value="NUDIX"/>
    <property type="match status" value="1"/>
</dbReference>
<dbReference type="GO" id="GO:0006167">
    <property type="term" value="P:AMP biosynthetic process"/>
    <property type="evidence" value="ECO:0007669"/>
    <property type="project" value="TreeGrafter"/>
</dbReference>
<dbReference type="PANTHER" id="PTHR21340:SF0">
    <property type="entry name" value="BIS(5'-NUCLEOSYL)-TETRAPHOSPHATASE [ASYMMETRICAL]"/>
    <property type="match status" value="1"/>
</dbReference>
<dbReference type="GO" id="GO:0006754">
    <property type="term" value="P:ATP biosynthetic process"/>
    <property type="evidence" value="ECO:0007669"/>
    <property type="project" value="TreeGrafter"/>
</dbReference>
<organism evidence="3 4">
    <name type="scientific">Corynebacterium appendicis CIP 107643</name>
    <dbReference type="NCBI Taxonomy" id="1161099"/>
    <lineage>
        <taxon>Bacteria</taxon>
        <taxon>Bacillati</taxon>
        <taxon>Actinomycetota</taxon>
        <taxon>Actinomycetes</taxon>
        <taxon>Mycobacteriales</taxon>
        <taxon>Corynebacteriaceae</taxon>
        <taxon>Corynebacterium</taxon>
    </lineage>
</organism>
<dbReference type="PROSITE" id="PS00893">
    <property type="entry name" value="NUDIX_BOX"/>
    <property type="match status" value="1"/>
</dbReference>
<dbReference type="SMART" id="SM00855">
    <property type="entry name" value="PGAM"/>
    <property type="match status" value="1"/>
</dbReference>
<reference evidence="4" key="1">
    <citation type="submission" date="2017-01" db="EMBL/GenBank/DDBJ databases">
        <authorList>
            <person name="Varghese N."/>
            <person name="Submissions S."/>
        </authorList>
    </citation>
    <scope>NUCLEOTIDE SEQUENCE [LARGE SCALE GENOMIC DNA]</scope>
    <source>
        <strain evidence="4">DSM 44531</strain>
    </source>
</reference>
<dbReference type="EMBL" id="FTOF01000002">
    <property type="protein sequence ID" value="SIS40814.1"/>
    <property type="molecule type" value="Genomic_DNA"/>
</dbReference>
<evidence type="ECO:0000313" key="4">
    <source>
        <dbReference type="Proteomes" id="UP000186292"/>
    </source>
</evidence>
<dbReference type="RefSeq" id="WP_412459484.1">
    <property type="nucleotide sequence ID" value="NZ_FTOF01000002.1"/>
</dbReference>
<dbReference type="Proteomes" id="UP000186292">
    <property type="component" value="Unassembled WGS sequence"/>
</dbReference>
<dbReference type="AlphaFoldDB" id="A0A1N7IUS3"/>
<dbReference type="InterPro" id="IPR015797">
    <property type="entry name" value="NUDIX_hydrolase-like_dom_sf"/>
</dbReference>
<evidence type="ECO:0000313" key="3">
    <source>
        <dbReference type="EMBL" id="SIS40814.1"/>
    </source>
</evidence>
<keyword evidence="4" id="KW-1185">Reference proteome</keyword>
<dbReference type="InterPro" id="IPR029033">
    <property type="entry name" value="His_PPase_superfam"/>
</dbReference>
<dbReference type="Pfam" id="PF00300">
    <property type="entry name" value="His_Phos_1"/>
    <property type="match status" value="1"/>
</dbReference>
<dbReference type="InterPro" id="IPR013078">
    <property type="entry name" value="His_Pase_superF_clade-1"/>
</dbReference>
<dbReference type="Gene3D" id="3.90.79.10">
    <property type="entry name" value="Nucleoside Triphosphate Pyrophosphohydrolase"/>
    <property type="match status" value="1"/>
</dbReference>
<feature type="domain" description="Nudix hydrolase" evidence="2">
    <location>
        <begin position="49"/>
        <end position="176"/>
    </location>
</feature>
<dbReference type="InterPro" id="IPR020084">
    <property type="entry name" value="NUDIX_hydrolase_CS"/>
</dbReference>
<name>A0A1N7IUS3_9CORY</name>
<dbReference type="Gene3D" id="3.40.50.1240">
    <property type="entry name" value="Phosphoglycerate mutase-like"/>
    <property type="match status" value="1"/>
</dbReference>
<dbReference type="InterPro" id="IPR051325">
    <property type="entry name" value="Nudix_hydrolase_domain"/>
</dbReference>
<gene>
    <name evidence="3" type="ORF">SAMN05444817_102108</name>
</gene>
<dbReference type="CDD" id="cd07040">
    <property type="entry name" value="HP"/>
    <property type="match status" value="1"/>
</dbReference>
<protein>
    <submittedName>
        <fullName evidence="3">8-oxo-dGTP diphosphatase</fullName>
    </submittedName>
</protein>
<dbReference type="GO" id="GO:0004081">
    <property type="term" value="F:bis(5'-nucleosyl)-tetraphosphatase (asymmetrical) activity"/>
    <property type="evidence" value="ECO:0007669"/>
    <property type="project" value="TreeGrafter"/>
</dbReference>
<sequence length="347" mass="38762">MRARPRYGTMFTMGKKSKMHEEDKDLEGEMFLTGRHQEIPSKPADEFKHTTLAAGAVLWRGDPSDPSSIEVACIHRPHYDDWSLAKGKVDPGESLVTTAVREIKEETGYDIRLGKLLGKTIYPIKGSTKVVYYWTGEVTGGEFEANGEVDEIRWLSIKEAKDLMSYDLDRQVLAKAEKRFGVPATARILYVRHARAHDREKWSGDDNLRPLDKKGRRQSEMLVPMLAPFHPDRIYSAVPDRCQSTVAPLADELNLPVEVDRRFGDDAWLEDMVGAQKALMDVVNQGGVSVVCAQGDVIPHMLAWLSATGRLPIDGEIKSKKGSVWVLSFNDGRLTGADYLPSALPAR</sequence>
<accession>A0A1N7IUS3</accession>
<dbReference type="PROSITE" id="PS51462">
    <property type="entry name" value="NUDIX"/>
    <property type="match status" value="1"/>
</dbReference>
<dbReference type="PANTHER" id="PTHR21340">
    <property type="entry name" value="DIADENOSINE 5,5-P1,P4-TETRAPHOSPHATE PYROPHOSPHOHYDROLASE MUTT"/>
    <property type="match status" value="1"/>
</dbReference>
<dbReference type="STRING" id="1161099.SAMN05444817_102108"/>